<comment type="caution">
    <text evidence="2">The sequence shown here is derived from an EMBL/GenBank/DDBJ whole genome shotgun (WGS) entry which is preliminary data.</text>
</comment>
<dbReference type="PIRSF" id="PIRSF006557">
    <property type="entry name" value="UCP006557_sign"/>
    <property type="match status" value="1"/>
</dbReference>
<dbReference type="EMBL" id="DQUO01000014">
    <property type="protein sequence ID" value="HIP90973.1"/>
    <property type="molecule type" value="Genomic_DNA"/>
</dbReference>
<dbReference type="Proteomes" id="UP000618343">
    <property type="component" value="Unassembled WGS sequence"/>
</dbReference>
<evidence type="ECO:0000313" key="3">
    <source>
        <dbReference type="Proteomes" id="UP000618343"/>
    </source>
</evidence>
<gene>
    <name evidence="1" type="ORF">EYH15_02380</name>
    <name evidence="2" type="ORF">EYH21_01555</name>
</gene>
<dbReference type="Pfam" id="PF09884">
    <property type="entry name" value="DUF2111"/>
    <property type="match status" value="1"/>
</dbReference>
<proteinExistence type="predicted"/>
<evidence type="ECO:0000313" key="2">
    <source>
        <dbReference type="EMBL" id="HIP90973.1"/>
    </source>
</evidence>
<organism evidence="2 3">
    <name type="scientific">Methanothermococcus okinawensis</name>
    <dbReference type="NCBI Taxonomy" id="155863"/>
    <lineage>
        <taxon>Archaea</taxon>
        <taxon>Methanobacteriati</taxon>
        <taxon>Methanobacteriota</taxon>
        <taxon>Methanomada group</taxon>
        <taxon>Methanococci</taxon>
        <taxon>Methanococcales</taxon>
        <taxon>Methanococcaceae</taxon>
        <taxon>Methanothermococcus</taxon>
    </lineage>
</organism>
<dbReference type="EMBL" id="DQUI01000043">
    <property type="protein sequence ID" value="HIP84320.1"/>
    <property type="molecule type" value="Genomic_DNA"/>
</dbReference>
<reference evidence="2" key="1">
    <citation type="journal article" date="2020" name="ISME J.">
        <title>Gammaproteobacteria mediating utilization of methyl-, sulfur- and petroleum organic compounds in deep ocean hydrothermal plumes.</title>
        <authorList>
            <person name="Zhou Z."/>
            <person name="Liu Y."/>
            <person name="Pan J."/>
            <person name="Cron B.R."/>
            <person name="Toner B.M."/>
            <person name="Anantharaman K."/>
            <person name="Breier J.A."/>
            <person name="Dick G.J."/>
            <person name="Li M."/>
        </authorList>
    </citation>
    <scope>NUCLEOTIDE SEQUENCE</scope>
    <source>
        <strain evidence="1">SZUA-1453</strain>
        <strain evidence="2">SZUA-1471</strain>
    </source>
</reference>
<name>A0A832ZIR7_9EURY</name>
<sequence length="132" mass="14600">MLKEALKKADAREIAPLAYAIHLLVNKLPVAMRSKEKPGVRVEKGKIVDTNYEGYVLKLAMELKRTLRVTVIKGPYAGLPVIVVPIIDIDNPEEVLGAVGVVDITAGIFEEVLLLARRPELMKFLPEDAFPK</sequence>
<protein>
    <submittedName>
        <fullName evidence="2">DUF2111 domain-containing protein</fullName>
    </submittedName>
</protein>
<dbReference type="InterPro" id="IPR012029">
    <property type="entry name" value="UCP006557"/>
</dbReference>
<dbReference type="AlphaFoldDB" id="A0A832ZIR7"/>
<accession>A0A832ZIR7</accession>
<dbReference type="Proteomes" id="UP000643554">
    <property type="component" value="Unassembled WGS sequence"/>
</dbReference>
<evidence type="ECO:0000313" key="1">
    <source>
        <dbReference type="EMBL" id="HIP84320.1"/>
    </source>
</evidence>